<evidence type="ECO:0000313" key="6">
    <source>
        <dbReference type="EMBL" id="KAH9424129.1"/>
    </source>
</evidence>
<keyword evidence="3 5" id="KW-1133">Transmembrane helix</keyword>
<evidence type="ECO:0000256" key="3">
    <source>
        <dbReference type="ARBA" id="ARBA00022989"/>
    </source>
</evidence>
<dbReference type="Proteomes" id="UP000887458">
    <property type="component" value="Unassembled WGS sequence"/>
</dbReference>
<evidence type="ECO:0000256" key="2">
    <source>
        <dbReference type="ARBA" id="ARBA00022692"/>
    </source>
</evidence>
<comment type="caution">
    <text evidence="6">The sequence shown here is derived from an EMBL/GenBank/DDBJ whole genome shotgun (WGS) entry which is preliminary data.</text>
</comment>
<protein>
    <submittedName>
        <fullName evidence="6">B(0,+)-type amino acid transporter 1</fullName>
    </submittedName>
</protein>
<feature type="transmembrane region" description="Helical" evidence="5">
    <location>
        <begin position="258"/>
        <end position="278"/>
    </location>
</feature>
<feature type="transmembrane region" description="Helical" evidence="5">
    <location>
        <begin position="186"/>
        <end position="204"/>
    </location>
</feature>
<feature type="transmembrane region" description="Helical" evidence="5">
    <location>
        <begin position="141"/>
        <end position="174"/>
    </location>
</feature>
<accession>A0ABQ8JNE0</accession>
<proteinExistence type="predicted"/>
<feature type="transmembrane region" description="Helical" evidence="5">
    <location>
        <begin position="425"/>
        <end position="447"/>
    </location>
</feature>
<keyword evidence="4 5" id="KW-0472">Membrane</keyword>
<name>A0ABQ8JNE0_DERPT</name>
<organism evidence="6 7">
    <name type="scientific">Dermatophagoides pteronyssinus</name>
    <name type="common">European house dust mite</name>
    <dbReference type="NCBI Taxonomy" id="6956"/>
    <lineage>
        <taxon>Eukaryota</taxon>
        <taxon>Metazoa</taxon>
        <taxon>Ecdysozoa</taxon>
        <taxon>Arthropoda</taxon>
        <taxon>Chelicerata</taxon>
        <taxon>Arachnida</taxon>
        <taxon>Acari</taxon>
        <taxon>Acariformes</taxon>
        <taxon>Sarcoptiformes</taxon>
        <taxon>Astigmata</taxon>
        <taxon>Psoroptidia</taxon>
        <taxon>Analgoidea</taxon>
        <taxon>Pyroglyphidae</taxon>
        <taxon>Dermatophagoidinae</taxon>
        <taxon>Dermatophagoides</taxon>
    </lineage>
</organism>
<feature type="transmembrane region" description="Helical" evidence="5">
    <location>
        <begin position="299"/>
        <end position="325"/>
    </location>
</feature>
<evidence type="ECO:0000256" key="4">
    <source>
        <dbReference type="ARBA" id="ARBA00023136"/>
    </source>
</evidence>
<dbReference type="EMBL" id="NJHN03000029">
    <property type="protein sequence ID" value="KAH9424129.1"/>
    <property type="molecule type" value="Genomic_DNA"/>
</dbReference>
<dbReference type="Gene3D" id="1.20.1740.10">
    <property type="entry name" value="Amino acid/polyamine transporter I"/>
    <property type="match status" value="1"/>
</dbReference>
<reference evidence="6 7" key="1">
    <citation type="journal article" date="2018" name="J. Allergy Clin. Immunol.">
        <title>High-quality assembly of Dermatophagoides pteronyssinus genome and transcriptome reveals a wide range of novel allergens.</title>
        <authorList>
            <person name="Liu X.Y."/>
            <person name="Yang K.Y."/>
            <person name="Wang M.Q."/>
            <person name="Kwok J.S."/>
            <person name="Zeng X."/>
            <person name="Yang Z."/>
            <person name="Xiao X.J."/>
            <person name="Lau C.P."/>
            <person name="Li Y."/>
            <person name="Huang Z.M."/>
            <person name="Ba J.G."/>
            <person name="Yim A.K."/>
            <person name="Ouyang C.Y."/>
            <person name="Ngai S.M."/>
            <person name="Chan T.F."/>
            <person name="Leung E.L."/>
            <person name="Liu L."/>
            <person name="Liu Z.G."/>
            <person name="Tsui S.K."/>
        </authorList>
    </citation>
    <scope>NUCLEOTIDE SEQUENCE [LARGE SCALE GENOMIC DNA]</scope>
    <source>
        <strain evidence="6">Derp</strain>
    </source>
</reference>
<dbReference type="InterPro" id="IPR050598">
    <property type="entry name" value="AminoAcid_Transporter"/>
</dbReference>
<dbReference type="PANTHER" id="PTHR11785:SF512">
    <property type="entry name" value="SOBREMESA, ISOFORM B"/>
    <property type="match status" value="1"/>
</dbReference>
<keyword evidence="7" id="KW-1185">Reference proteome</keyword>
<feature type="transmembrane region" description="Helical" evidence="5">
    <location>
        <begin position="216"/>
        <end position="238"/>
    </location>
</feature>
<dbReference type="PANTHER" id="PTHR11785">
    <property type="entry name" value="AMINO ACID TRANSPORTER"/>
    <property type="match status" value="1"/>
</dbReference>
<sequence>MITTYVASNGDLGHAHAATSNKDKIKIADDLNKTVKNNNNNHFGPFLSNARNFSEGDVSIVGLKRRVGFISGTALIVGTMIGSGIFVSPKGVLERSGSVGMSLIVWIGSGLISLLGALCYAELGTLITKSGAEYSYILESFGGLLAFLFSWISVFVLKPAMLSIICLTLSEYIVQPFFLECQPNNFAIKLIAIFFIVTITYVNCYSVNLATSTQNIFTAAKLLAIIIIICGGIVHIFQGHTEYISKGFEGSKFAISDIATAFYSGLWAYDGWFVFIIMKKFHKNNLNYVTEELINPYRNLPLAIICGIPIVTLCYVLVNISYMSVMSTEEILMSDAVAVTWGNQILGFAAIIIPISVALSSFGAGNGSCFTSGRLAFAAAREGHLIDVLSYIDMKRYTPSPALVFNAFLSILLILPSNIESLIDFFSFTAWLFYGATMLALIILRYKSPYKDKFRPYKVHLSLPIIVFLISIYLVIGPIIENPQIEYLYATLYIVSGLLVYVPFVKYKIKCHRLLNIITWTTQLIFKAVPCEYVPESSPEEEELQESNQQEE</sequence>
<feature type="transmembrane region" description="Helical" evidence="5">
    <location>
        <begin position="486"/>
        <end position="505"/>
    </location>
</feature>
<reference evidence="6 7" key="2">
    <citation type="journal article" date="2022" name="Mol. Biol. Evol.">
        <title>Comparative Genomics Reveals Insights into the Divergent Evolution of Astigmatic Mites and Household Pest Adaptations.</title>
        <authorList>
            <person name="Xiong Q."/>
            <person name="Wan A.T."/>
            <person name="Liu X."/>
            <person name="Fung C.S."/>
            <person name="Xiao X."/>
            <person name="Malainual N."/>
            <person name="Hou J."/>
            <person name="Wang L."/>
            <person name="Wang M."/>
            <person name="Yang K.Y."/>
            <person name="Cui Y."/>
            <person name="Leung E.L."/>
            <person name="Nong W."/>
            <person name="Shin S.K."/>
            <person name="Au S.W."/>
            <person name="Jeong K.Y."/>
            <person name="Chew F.T."/>
            <person name="Hui J.H."/>
            <person name="Leung T.F."/>
            <person name="Tungtrongchitr A."/>
            <person name="Zhong N."/>
            <person name="Liu Z."/>
            <person name="Tsui S.K."/>
        </authorList>
    </citation>
    <scope>NUCLEOTIDE SEQUENCE [LARGE SCALE GENOMIC DNA]</scope>
    <source>
        <strain evidence="6">Derp</strain>
    </source>
</reference>
<comment type="subcellular location">
    <subcellularLocation>
        <location evidence="1">Membrane</location>
        <topology evidence="1">Multi-pass membrane protein</topology>
    </subcellularLocation>
</comment>
<keyword evidence="2 5" id="KW-0812">Transmembrane</keyword>
<dbReference type="Pfam" id="PF13520">
    <property type="entry name" value="AA_permease_2"/>
    <property type="match status" value="1"/>
</dbReference>
<feature type="transmembrane region" description="Helical" evidence="5">
    <location>
        <begin position="459"/>
        <end position="480"/>
    </location>
</feature>
<dbReference type="InterPro" id="IPR002293">
    <property type="entry name" value="AA/rel_permease1"/>
</dbReference>
<feature type="transmembrane region" description="Helical" evidence="5">
    <location>
        <begin position="99"/>
        <end position="120"/>
    </location>
</feature>
<evidence type="ECO:0000256" key="5">
    <source>
        <dbReference type="SAM" id="Phobius"/>
    </source>
</evidence>
<feature type="transmembrane region" description="Helical" evidence="5">
    <location>
        <begin position="67"/>
        <end position="87"/>
    </location>
</feature>
<evidence type="ECO:0000313" key="7">
    <source>
        <dbReference type="Proteomes" id="UP000887458"/>
    </source>
</evidence>
<feature type="transmembrane region" description="Helical" evidence="5">
    <location>
        <begin position="345"/>
        <end position="365"/>
    </location>
</feature>
<gene>
    <name evidence="6" type="primary">SLC7A9</name>
    <name evidence="6" type="ORF">DERP_004311</name>
</gene>
<feature type="transmembrane region" description="Helical" evidence="5">
    <location>
        <begin position="402"/>
        <end position="419"/>
    </location>
</feature>
<evidence type="ECO:0000256" key="1">
    <source>
        <dbReference type="ARBA" id="ARBA00004141"/>
    </source>
</evidence>
<dbReference type="PIRSF" id="PIRSF006060">
    <property type="entry name" value="AA_transporter"/>
    <property type="match status" value="1"/>
</dbReference>